<proteinExistence type="predicted"/>
<dbReference type="OrthoDB" id="1099022at2"/>
<evidence type="ECO:0000313" key="3">
    <source>
        <dbReference type="Proteomes" id="UP000250831"/>
    </source>
</evidence>
<organism evidence="2 3">
    <name type="scientific">Sphingobacterium athyrii</name>
    <dbReference type="NCBI Taxonomy" id="2152717"/>
    <lineage>
        <taxon>Bacteria</taxon>
        <taxon>Pseudomonadati</taxon>
        <taxon>Bacteroidota</taxon>
        <taxon>Sphingobacteriia</taxon>
        <taxon>Sphingobacteriales</taxon>
        <taxon>Sphingobacteriaceae</taxon>
        <taxon>Sphingobacterium</taxon>
    </lineage>
</organism>
<sequence length="736" mass="84531">MWKYMLALFFFTTIAQAKERITLVNEGVANYVIRTDQNNSALLKAAAVINEFTLLSTGTGFELQAREQDRPAIILEQVQLSKSYPEDSYSIQFKGANMYIKGSGKGVLYGAYRYVRDIIGARKWYTGRENTFVPELSSLVVDADFHVFAKPNFQFREVYFPIELDQEYLDWYGLHNLEEKWGDWGHTFNKILPPSVYFKEHPEYYSLYHGKRQATQLCLSNEAVFEHTVAYFRQRMLENPQAKYWSIAQNDDIGSCTCDRCQAIDKREGGAQGSLIYFVNKVAAKFPDNQFTTLAYLQTANAPAHLRVANNVSVILSNIDAFRKGDIGNEPSAATFRRQLRDWKSKAAHVFVWDYLTQFTNYLVPFPIQGTLQKSLGYLKQQGVEGVFLQGGGASYSDMAELNAYILSHLLWDNTIFEEQLTDEFVNAYYGKAGQAVKAYLNARRKALPAASSALSIYGNPIDNRKDYLSPEQMDHYSTLLEKAEIWSEGNLVLEQRIRRLGLGLDYTYLQQARFYGPRQHGIFSNENGEWHVRPNVQRKLQQFVEDAKKLGVAELAEGGGSPNQYAKEWSEIFSTGVRVNKAAEAKMTMKYPFDPSFPANGMQTLTDRVPGYLDYSYNWLLWTGEPMEIAFNFEKKKKVDTIELNFLQDARHWIFIPKEIRITASKDGENFKELLSSKIEEIDEDYTVQKVKFKAPVADDVKIIRVYALPFPSLPEWRYHPTRKVSIACDEIWVE</sequence>
<dbReference type="PANTHER" id="PTHR47406:SF2">
    <property type="entry name" value="ALPHA GLUCURONIDASE N-TERMINAL DOMAIN-CONTAINING PROTEIN"/>
    <property type="match status" value="1"/>
</dbReference>
<dbReference type="Gene3D" id="2.60.120.260">
    <property type="entry name" value="Galactose-binding domain-like"/>
    <property type="match status" value="1"/>
</dbReference>
<evidence type="ECO:0000313" key="2">
    <source>
        <dbReference type="EMBL" id="PUV26416.1"/>
    </source>
</evidence>
<reference evidence="2 3" key="1">
    <citation type="submission" date="2018-04" db="EMBL/GenBank/DDBJ databases">
        <title>Sphingobacterium sp. M46 Genome.</title>
        <authorList>
            <person name="Cheng J."/>
            <person name="Li Y."/>
        </authorList>
    </citation>
    <scope>NUCLEOTIDE SEQUENCE [LARGE SCALE GENOMIC DNA]</scope>
    <source>
        <strain evidence="2 3">M46</strain>
    </source>
</reference>
<feature type="domain" description="F5/8 type C" evidence="1">
    <location>
        <begin position="617"/>
        <end position="704"/>
    </location>
</feature>
<keyword evidence="3" id="KW-1185">Reference proteome</keyword>
<dbReference type="Pfam" id="PF16126">
    <property type="entry name" value="DUF4838"/>
    <property type="match status" value="1"/>
</dbReference>
<evidence type="ECO:0000259" key="1">
    <source>
        <dbReference type="Pfam" id="PF00754"/>
    </source>
</evidence>
<dbReference type="EMBL" id="QCXX01000001">
    <property type="protein sequence ID" value="PUV26416.1"/>
    <property type="molecule type" value="Genomic_DNA"/>
</dbReference>
<dbReference type="PANTHER" id="PTHR47406">
    <property type="entry name" value="COAGULATION FACTOR 5/8 TYPE, C-TERMINAL"/>
    <property type="match status" value="1"/>
</dbReference>
<protein>
    <recommendedName>
        <fullName evidence="1">F5/8 type C domain-containing protein</fullName>
    </recommendedName>
</protein>
<dbReference type="AlphaFoldDB" id="A0A363P026"/>
<dbReference type="Pfam" id="PF00754">
    <property type="entry name" value="F5_F8_type_C"/>
    <property type="match status" value="1"/>
</dbReference>
<accession>A0A363P026</accession>
<gene>
    <name evidence="2" type="ORF">DCO56_05600</name>
</gene>
<dbReference type="Proteomes" id="UP000250831">
    <property type="component" value="Unassembled WGS sequence"/>
</dbReference>
<dbReference type="InterPro" id="IPR000421">
    <property type="entry name" value="FA58C"/>
</dbReference>
<dbReference type="RefSeq" id="WP_108632708.1">
    <property type="nucleotide sequence ID" value="NZ_QCXX01000001.1"/>
</dbReference>
<dbReference type="InterPro" id="IPR032287">
    <property type="entry name" value="DUF4838"/>
</dbReference>
<name>A0A363P026_9SPHI</name>
<comment type="caution">
    <text evidence="2">The sequence shown here is derived from an EMBL/GenBank/DDBJ whole genome shotgun (WGS) entry which is preliminary data.</text>
</comment>